<evidence type="ECO:0000313" key="2">
    <source>
        <dbReference type="EMBL" id="KDB20493.1"/>
    </source>
</evidence>
<dbReference type="HOGENOM" id="CLU_1327234_0_0_1"/>
<keyword evidence="3" id="KW-1185">Reference proteome</keyword>
<dbReference type="OMA" id="EREETWI"/>
<organism evidence="2 3">
    <name type="scientific">Trichophyton interdigitale (strain MR816)</name>
    <dbReference type="NCBI Taxonomy" id="1215338"/>
    <lineage>
        <taxon>Eukaryota</taxon>
        <taxon>Fungi</taxon>
        <taxon>Dikarya</taxon>
        <taxon>Ascomycota</taxon>
        <taxon>Pezizomycotina</taxon>
        <taxon>Eurotiomycetes</taxon>
        <taxon>Eurotiomycetidae</taxon>
        <taxon>Onygenales</taxon>
        <taxon>Arthrodermataceae</taxon>
        <taxon>Trichophyton</taxon>
    </lineage>
</organism>
<feature type="region of interest" description="Disordered" evidence="1">
    <location>
        <begin position="206"/>
        <end position="228"/>
    </location>
</feature>
<dbReference type="Proteomes" id="UP000024533">
    <property type="component" value="Unassembled WGS sequence"/>
</dbReference>
<evidence type="ECO:0000256" key="1">
    <source>
        <dbReference type="SAM" id="MobiDB-lite"/>
    </source>
</evidence>
<comment type="caution">
    <text evidence="2">The sequence shown here is derived from an EMBL/GenBank/DDBJ whole genome shotgun (WGS) entry which is preliminary data.</text>
</comment>
<gene>
    <name evidence="2" type="ORF">H109_07548</name>
</gene>
<evidence type="ECO:0000313" key="3">
    <source>
        <dbReference type="Proteomes" id="UP000024533"/>
    </source>
</evidence>
<accession>A0A059IYG0</accession>
<dbReference type="AlphaFoldDB" id="A0A059IYG0"/>
<protein>
    <submittedName>
        <fullName evidence="2">Uncharacterized protein</fullName>
    </submittedName>
</protein>
<name>A0A059IYG0_TRIIM</name>
<reference evidence="2 3" key="1">
    <citation type="submission" date="2014-02" db="EMBL/GenBank/DDBJ databases">
        <title>The Genome Sequence of Trichophyton interdigitale MR816.</title>
        <authorList>
            <consortium name="The Broad Institute Genomics Platform"/>
            <person name="Cuomo C.A."/>
            <person name="White T.C."/>
            <person name="Graser Y."/>
            <person name="Martinez-Rossi N."/>
            <person name="Heitman J."/>
            <person name="Young S.K."/>
            <person name="Zeng Q."/>
            <person name="Gargeya S."/>
            <person name="Abouelleil A."/>
            <person name="Alvarado L."/>
            <person name="Chapman S.B."/>
            <person name="Gainer-Dewar J."/>
            <person name="Goldberg J."/>
            <person name="Griggs A."/>
            <person name="Gujja S."/>
            <person name="Hansen M."/>
            <person name="Howarth C."/>
            <person name="Imamovic A."/>
            <person name="Larimer J."/>
            <person name="Martinez D."/>
            <person name="Murphy C."/>
            <person name="Pearson M.D."/>
            <person name="Persinoti G."/>
            <person name="Poon T."/>
            <person name="Priest M."/>
            <person name="Roberts A.D."/>
            <person name="Saif S."/>
            <person name="Shea T.D."/>
            <person name="Sykes S.N."/>
            <person name="Wortman J."/>
            <person name="Nusbaum C."/>
            <person name="Birren B."/>
        </authorList>
    </citation>
    <scope>NUCLEOTIDE SEQUENCE [LARGE SCALE GENOMIC DNA]</scope>
    <source>
        <strain evidence="2 3">MR816</strain>
    </source>
</reference>
<proteinExistence type="predicted"/>
<dbReference type="EMBL" id="AOKY01000773">
    <property type="protein sequence ID" value="KDB20493.1"/>
    <property type="molecule type" value="Genomic_DNA"/>
</dbReference>
<sequence length="228" mass="24770">MATSRLQMISNLYIQAQTCSYLISLQMYRALAHANPAIKRSIPCQLRALAEREETWIKHTSKTQIPTKVTELRLLSSSAKAAKKHREAIGDRRIALDEVTPVGRLAGQDSRASRSGEGIGSSYDGVVETAIPIRPQDAFQLSSSAKAVKTSRQGNISRREALGHLEGRHQGEGIDLGISTGSSSYDAIVHTAITIKPTDAFQLSSSAKAAKKSRQEQVNQLMDQGADE</sequence>